<dbReference type="Gene3D" id="3.30.450.40">
    <property type="match status" value="1"/>
</dbReference>
<organism evidence="4 5">
    <name type="scientific">Georgenia thermotolerans</name>
    <dbReference type="NCBI Taxonomy" id="527326"/>
    <lineage>
        <taxon>Bacteria</taxon>
        <taxon>Bacillati</taxon>
        <taxon>Actinomycetota</taxon>
        <taxon>Actinomycetes</taxon>
        <taxon>Micrococcales</taxon>
        <taxon>Bogoriellaceae</taxon>
        <taxon>Georgenia</taxon>
    </lineage>
</organism>
<dbReference type="InterPro" id="IPR001610">
    <property type="entry name" value="PAC"/>
</dbReference>
<dbReference type="EMBL" id="WHJE01000045">
    <property type="protein sequence ID" value="KAE8764049.1"/>
    <property type="molecule type" value="Genomic_DNA"/>
</dbReference>
<dbReference type="Proteomes" id="UP000451860">
    <property type="component" value="Unassembled WGS sequence"/>
</dbReference>
<dbReference type="SMART" id="SM00091">
    <property type="entry name" value="PAS"/>
    <property type="match status" value="1"/>
</dbReference>
<accession>A0A7J5UNV1</accession>
<dbReference type="Pfam" id="PF01590">
    <property type="entry name" value="GAF"/>
    <property type="match status" value="1"/>
</dbReference>
<dbReference type="PROSITE" id="PS50112">
    <property type="entry name" value="PAS"/>
    <property type="match status" value="1"/>
</dbReference>
<dbReference type="SMART" id="SM00086">
    <property type="entry name" value="PAC"/>
    <property type="match status" value="1"/>
</dbReference>
<dbReference type="InterPro" id="IPR013655">
    <property type="entry name" value="PAS_fold_3"/>
</dbReference>
<feature type="region of interest" description="Disordered" evidence="2">
    <location>
        <begin position="758"/>
        <end position="793"/>
    </location>
</feature>
<dbReference type="GO" id="GO:0016791">
    <property type="term" value="F:phosphatase activity"/>
    <property type="evidence" value="ECO:0007669"/>
    <property type="project" value="TreeGrafter"/>
</dbReference>
<dbReference type="Pfam" id="PF08447">
    <property type="entry name" value="PAS_3"/>
    <property type="match status" value="1"/>
</dbReference>
<reference evidence="4 5" key="1">
    <citation type="submission" date="2019-10" db="EMBL/GenBank/DDBJ databases">
        <title>Georgenia wutianyii sp. nov. and Georgenia yuyongxinii sp. nov. isolated from plateau pika (Ochotona curzoniae) in the Qinghai-Tibet plateau of China.</title>
        <authorList>
            <person name="Tian Z."/>
        </authorList>
    </citation>
    <scope>NUCLEOTIDE SEQUENCE [LARGE SCALE GENOMIC DNA]</scope>
    <source>
        <strain evidence="4 5">DSM 21501</strain>
    </source>
</reference>
<dbReference type="Pfam" id="PF08448">
    <property type="entry name" value="PAS_4"/>
    <property type="match status" value="1"/>
</dbReference>
<dbReference type="InterPro" id="IPR000014">
    <property type="entry name" value="PAS"/>
</dbReference>
<dbReference type="InterPro" id="IPR013656">
    <property type="entry name" value="PAS_4"/>
</dbReference>
<dbReference type="PANTHER" id="PTHR43156:SF2">
    <property type="entry name" value="STAGE II SPORULATION PROTEIN E"/>
    <property type="match status" value="1"/>
</dbReference>
<dbReference type="Gene3D" id="3.30.450.20">
    <property type="entry name" value="PAS domain"/>
    <property type="match status" value="2"/>
</dbReference>
<evidence type="ECO:0000259" key="3">
    <source>
        <dbReference type="PROSITE" id="PS50112"/>
    </source>
</evidence>
<evidence type="ECO:0000313" key="5">
    <source>
        <dbReference type="Proteomes" id="UP000451860"/>
    </source>
</evidence>
<feature type="compositionally biased region" description="Basic and acidic residues" evidence="2">
    <location>
        <begin position="87"/>
        <end position="99"/>
    </location>
</feature>
<keyword evidence="5" id="KW-1185">Reference proteome</keyword>
<dbReference type="InterPro" id="IPR001932">
    <property type="entry name" value="PPM-type_phosphatase-like_dom"/>
</dbReference>
<dbReference type="InterPro" id="IPR036457">
    <property type="entry name" value="PPM-type-like_dom_sf"/>
</dbReference>
<gene>
    <name evidence="4" type="ORF">GB883_11040</name>
</gene>
<evidence type="ECO:0000256" key="2">
    <source>
        <dbReference type="SAM" id="MobiDB-lite"/>
    </source>
</evidence>
<dbReference type="Gene3D" id="3.60.40.10">
    <property type="entry name" value="PPM-type phosphatase domain"/>
    <property type="match status" value="1"/>
</dbReference>
<dbReference type="SUPFAM" id="SSF55785">
    <property type="entry name" value="PYP-like sensor domain (PAS domain)"/>
    <property type="match status" value="2"/>
</dbReference>
<dbReference type="SUPFAM" id="SSF55781">
    <property type="entry name" value="GAF domain-like"/>
    <property type="match status" value="1"/>
</dbReference>
<feature type="region of interest" description="Disordered" evidence="2">
    <location>
        <begin position="87"/>
        <end position="110"/>
    </location>
</feature>
<dbReference type="InterPro" id="IPR035965">
    <property type="entry name" value="PAS-like_dom_sf"/>
</dbReference>
<sequence length="793" mass="84924">MSSRYLAIGFTPSCGTAHCGRVHPRDGAGGRFSTSVRPRFLLVGQAADPVLIFDRQASLCCSERPGPPRFERSWVAASTVLHGAEGRRAVSHHADEHAGGHAAGDAPAGEVSAGLGDAGIGTYEYDLSRRRLRADTRARAVLGADSVTGLEQRIHPDDLPFLAALVTRGLDRSAVYDVRFRLRDGDRTKWVATHGRLLRTSDGIPSRLVGVVFDTTSSREEYLPDAAFLETVPSAFIALSPTWQFTYVNTAAERLLRRSREEMLGGDVWELFPALVGSAFEAPYRRAMATGRPVAFEAFYAPLEAWYDVRAALGPHGLSVYLLDVTTRHVLQEHAERAARRNELTARLVTELVGTLDVPETASRVARTVVPALGDWSVVSVAGMDDTGSLRGMADVGWWHPDPALRPLVEGYARHRKVASRANSFLDRALTTGEVVSLPEDAAGEIRRALAPGPARELITELAPASGTVLPLRSRGRTLGAIGLFNNPGRPPLAGEDLATARDIADRASVALDNAYLYQRQRRVAEELQLSLLTDPPPLDHLDVAVRYLPAAEAARVGGDWYDVFAPGGDVTIVIGDVTGHDVQAAASMGQVRALLRGIAVTTGSGPAALLTEVDRAMRALGHDTLATSVVARMDAHTPPVRVRWSNAGHPPPMLLEPDGGVRVLTGSDLLLGVRPSVQRSESVLVLEPGATLVLYTDGLVERRDGGLLAGVRRLEELLGEFGGLGAEELCDALLGRLVPTAPEDDVAVVAIRPRPDVRHQSGATAPHPAGEIAPSPIVRARQRPRSRGAAGE</sequence>
<dbReference type="SUPFAM" id="SSF81606">
    <property type="entry name" value="PP2C-like"/>
    <property type="match status" value="1"/>
</dbReference>
<dbReference type="SMART" id="SM00065">
    <property type="entry name" value="GAF"/>
    <property type="match status" value="1"/>
</dbReference>
<evidence type="ECO:0000256" key="1">
    <source>
        <dbReference type="ARBA" id="ARBA00022801"/>
    </source>
</evidence>
<evidence type="ECO:0000313" key="4">
    <source>
        <dbReference type="EMBL" id="KAE8764049.1"/>
    </source>
</evidence>
<dbReference type="CDD" id="cd00130">
    <property type="entry name" value="PAS"/>
    <property type="match status" value="2"/>
</dbReference>
<dbReference type="SMART" id="SM00331">
    <property type="entry name" value="PP2C_SIG"/>
    <property type="match status" value="1"/>
</dbReference>
<protein>
    <submittedName>
        <fullName evidence="4">SpoIIE family protein phosphatase</fullName>
    </submittedName>
</protein>
<dbReference type="AlphaFoldDB" id="A0A7J5UNV1"/>
<dbReference type="PANTHER" id="PTHR43156">
    <property type="entry name" value="STAGE II SPORULATION PROTEIN E-RELATED"/>
    <property type="match status" value="1"/>
</dbReference>
<dbReference type="InterPro" id="IPR003018">
    <property type="entry name" value="GAF"/>
</dbReference>
<dbReference type="OrthoDB" id="319881at2"/>
<keyword evidence="1" id="KW-0378">Hydrolase</keyword>
<comment type="caution">
    <text evidence="4">The sequence shown here is derived from an EMBL/GenBank/DDBJ whole genome shotgun (WGS) entry which is preliminary data.</text>
</comment>
<feature type="domain" description="PAS" evidence="3">
    <location>
        <begin position="229"/>
        <end position="291"/>
    </location>
</feature>
<dbReference type="InterPro" id="IPR052016">
    <property type="entry name" value="Bact_Sigma-Reg"/>
</dbReference>
<name>A0A7J5UNV1_9MICO</name>
<proteinExistence type="predicted"/>
<dbReference type="Pfam" id="PF07228">
    <property type="entry name" value="SpoIIE"/>
    <property type="match status" value="1"/>
</dbReference>
<dbReference type="InterPro" id="IPR029016">
    <property type="entry name" value="GAF-like_dom_sf"/>
</dbReference>